<sequence length="215" mass="25077">MDEDQVAETPWYEHVIPRGRHNLLNILVELSRLFEQKGESFIIIGAFSLLIRGVLTYTVLWDLDLLFKDRESMDKFIEAPKSPEVEIEHLDEKLMVGKTISSLHTAWRFTGNWLSVDYILLPGDFDFYRANPEEEITLKSEVTFEGKSYRLNLPVATPWDMIVKKLLSPRFERELESRDSLSVDVRHVFHLLSKYGDAPAFWERVAKKAAYLKQS</sequence>
<feature type="transmembrane region" description="Helical" evidence="1">
    <location>
        <begin position="41"/>
        <end position="63"/>
    </location>
</feature>
<gene>
    <name evidence="2" type="ORF">S01H1_39136</name>
</gene>
<keyword evidence="1" id="KW-0472">Membrane</keyword>
<dbReference type="Gene3D" id="3.30.460.40">
    <property type="match status" value="1"/>
</dbReference>
<dbReference type="AlphaFoldDB" id="X0UXS3"/>
<keyword evidence="1" id="KW-1133">Transmembrane helix</keyword>
<proteinExistence type="predicted"/>
<protein>
    <submittedName>
        <fullName evidence="2">Uncharacterized protein</fullName>
    </submittedName>
</protein>
<accession>X0UXS3</accession>
<evidence type="ECO:0000256" key="1">
    <source>
        <dbReference type="SAM" id="Phobius"/>
    </source>
</evidence>
<evidence type="ECO:0000313" key="2">
    <source>
        <dbReference type="EMBL" id="GAG10649.1"/>
    </source>
</evidence>
<name>X0UXS3_9ZZZZ</name>
<reference evidence="2" key="1">
    <citation type="journal article" date="2014" name="Front. Microbiol.">
        <title>High frequency of phylogenetically diverse reductive dehalogenase-homologous genes in deep subseafloor sedimentary metagenomes.</title>
        <authorList>
            <person name="Kawai M."/>
            <person name="Futagami T."/>
            <person name="Toyoda A."/>
            <person name="Takaki Y."/>
            <person name="Nishi S."/>
            <person name="Hori S."/>
            <person name="Arai W."/>
            <person name="Tsubouchi T."/>
            <person name="Morono Y."/>
            <person name="Uchiyama I."/>
            <person name="Ito T."/>
            <person name="Fujiyama A."/>
            <person name="Inagaki F."/>
            <person name="Takami H."/>
        </authorList>
    </citation>
    <scope>NUCLEOTIDE SEQUENCE</scope>
    <source>
        <strain evidence="2">Expedition CK06-06</strain>
    </source>
</reference>
<dbReference type="EMBL" id="BARS01024678">
    <property type="protein sequence ID" value="GAG10649.1"/>
    <property type="molecule type" value="Genomic_DNA"/>
</dbReference>
<feature type="non-terminal residue" evidence="2">
    <location>
        <position position="215"/>
    </location>
</feature>
<organism evidence="2">
    <name type="scientific">marine sediment metagenome</name>
    <dbReference type="NCBI Taxonomy" id="412755"/>
    <lineage>
        <taxon>unclassified sequences</taxon>
        <taxon>metagenomes</taxon>
        <taxon>ecological metagenomes</taxon>
    </lineage>
</organism>
<keyword evidence="1" id="KW-0812">Transmembrane</keyword>
<comment type="caution">
    <text evidence="2">The sequence shown here is derived from an EMBL/GenBank/DDBJ whole genome shotgun (WGS) entry which is preliminary data.</text>
</comment>